<reference evidence="3 4" key="1">
    <citation type="submission" date="2019-02" db="EMBL/GenBank/DDBJ databases">
        <title>Deep-cultivation of Planctomycetes and their phenomic and genomic characterization uncovers novel biology.</title>
        <authorList>
            <person name="Wiegand S."/>
            <person name="Jogler M."/>
            <person name="Boedeker C."/>
            <person name="Pinto D."/>
            <person name="Vollmers J."/>
            <person name="Rivas-Marin E."/>
            <person name="Kohn T."/>
            <person name="Peeters S.H."/>
            <person name="Heuer A."/>
            <person name="Rast P."/>
            <person name="Oberbeckmann S."/>
            <person name="Bunk B."/>
            <person name="Jeske O."/>
            <person name="Meyerdierks A."/>
            <person name="Storesund J.E."/>
            <person name="Kallscheuer N."/>
            <person name="Luecker S."/>
            <person name="Lage O.M."/>
            <person name="Pohl T."/>
            <person name="Merkel B.J."/>
            <person name="Hornburger P."/>
            <person name="Mueller R.-W."/>
            <person name="Bruemmer F."/>
            <person name="Labrenz M."/>
            <person name="Spormann A.M."/>
            <person name="Op den Camp H."/>
            <person name="Overmann J."/>
            <person name="Amann R."/>
            <person name="Jetten M.S.M."/>
            <person name="Mascher T."/>
            <person name="Medema M.H."/>
            <person name="Devos D.P."/>
            <person name="Kaster A.-K."/>
            <person name="Ovreas L."/>
            <person name="Rohde M."/>
            <person name="Galperin M.Y."/>
            <person name="Jogler C."/>
        </authorList>
    </citation>
    <scope>NUCLEOTIDE SEQUENCE [LARGE SCALE GENOMIC DNA]</scope>
    <source>
        <strain evidence="3 4">V22</strain>
    </source>
</reference>
<dbReference type="InterPro" id="IPR036388">
    <property type="entry name" value="WH-like_DNA-bd_sf"/>
</dbReference>
<accession>A0A517T6S7</accession>
<dbReference type="Gene3D" id="1.10.10.10">
    <property type="entry name" value="Winged helix-like DNA-binding domain superfamily/Winged helix DNA-binding domain"/>
    <property type="match status" value="1"/>
</dbReference>
<dbReference type="EMBL" id="CP036316">
    <property type="protein sequence ID" value="QDT64084.1"/>
    <property type="molecule type" value="Genomic_DNA"/>
</dbReference>
<gene>
    <name evidence="3" type="ORF">V22_13150</name>
</gene>
<name>A0A517T6S7_9PLAN</name>
<feature type="region of interest" description="Disordered" evidence="2">
    <location>
        <begin position="248"/>
        <end position="286"/>
    </location>
</feature>
<keyword evidence="4" id="KW-1185">Reference proteome</keyword>
<keyword evidence="1" id="KW-0175">Coiled coil</keyword>
<evidence type="ECO:0000313" key="4">
    <source>
        <dbReference type="Proteomes" id="UP000319976"/>
    </source>
</evidence>
<organism evidence="3 4">
    <name type="scientific">Calycomorphotria hydatis</name>
    <dbReference type="NCBI Taxonomy" id="2528027"/>
    <lineage>
        <taxon>Bacteria</taxon>
        <taxon>Pseudomonadati</taxon>
        <taxon>Planctomycetota</taxon>
        <taxon>Planctomycetia</taxon>
        <taxon>Planctomycetales</taxon>
        <taxon>Planctomycetaceae</taxon>
        <taxon>Calycomorphotria</taxon>
    </lineage>
</organism>
<dbReference type="AlphaFoldDB" id="A0A517T6S7"/>
<evidence type="ECO:0000256" key="2">
    <source>
        <dbReference type="SAM" id="MobiDB-lite"/>
    </source>
</evidence>
<dbReference type="RefSeq" id="WP_145260958.1">
    <property type="nucleotide sequence ID" value="NZ_CP036316.1"/>
</dbReference>
<sequence length="468" mass="52671">MESSRQQFPGFEPLSANYLYTVNQFLDLCIPNCSRGTVRIVAYILRQTLGWLDDEGQPIQEQVRVTYHDLITKAGVSRGAIGPALEEAMQSGFIVCLSEGISCASGQSAQSAEYSLCWDQRDEYQKSLENFSGFHAGEGHRTPIPNAFFDEVIPHEPLTVIKVVAAVLRHTIGYQNQFGGRRSSAPLSYSFIQQYAGISSRASLCEALTVAQDRGYITCVEAGAVHVDKSLQKAAKYAIQWRSAAAQETSGSKSVPEERSRIRTSSGSKSEPENRFKNRTKEKTLQNNNIKQQAVADSKRLLITAGFEERAAERLSAEAEPTVIRQQIEWLDHRNPTANRLGMLRKAITENWPAPPAVLEKQKQNAVREAERIKNHKQHEREALIDKEKKLRNSRKEALLKIWEEATISERQRWLQLAIHNEPSHSIANILRRQSLETSEPHTQVLNVMATERQLPPIFENAVIMTSV</sequence>
<dbReference type="Proteomes" id="UP000319976">
    <property type="component" value="Chromosome"/>
</dbReference>
<dbReference type="KEGG" id="chya:V22_13150"/>
<evidence type="ECO:0000256" key="1">
    <source>
        <dbReference type="SAM" id="Coils"/>
    </source>
</evidence>
<proteinExistence type="predicted"/>
<evidence type="ECO:0000313" key="3">
    <source>
        <dbReference type="EMBL" id="QDT64084.1"/>
    </source>
</evidence>
<feature type="coiled-coil region" evidence="1">
    <location>
        <begin position="359"/>
        <end position="397"/>
    </location>
</feature>
<protein>
    <submittedName>
        <fullName evidence="3">Uncharacterized protein</fullName>
    </submittedName>
</protein>
<dbReference type="OrthoDB" id="228461at2"/>
<feature type="compositionally biased region" description="Basic and acidic residues" evidence="2">
    <location>
        <begin position="270"/>
        <end position="284"/>
    </location>
</feature>